<feature type="compositionally biased region" description="Polar residues" evidence="1">
    <location>
        <begin position="95"/>
        <end position="105"/>
    </location>
</feature>
<evidence type="ECO:0000313" key="2">
    <source>
        <dbReference type="EMBL" id="KAK3675138.1"/>
    </source>
</evidence>
<feature type="region of interest" description="Disordered" evidence="1">
    <location>
        <begin position="296"/>
        <end position="326"/>
    </location>
</feature>
<feature type="region of interest" description="Disordered" evidence="1">
    <location>
        <begin position="248"/>
        <end position="279"/>
    </location>
</feature>
<accession>A0AAE0WNV9</accession>
<keyword evidence="3" id="KW-1185">Reference proteome</keyword>
<protein>
    <submittedName>
        <fullName evidence="2">Uncharacterized protein</fullName>
    </submittedName>
</protein>
<feature type="compositionally biased region" description="Basic and acidic residues" evidence="1">
    <location>
        <begin position="161"/>
        <end position="170"/>
    </location>
</feature>
<comment type="caution">
    <text evidence="2">The sequence shown here is derived from an EMBL/GenBank/DDBJ whole genome shotgun (WGS) entry which is preliminary data.</text>
</comment>
<sequence length="355" mass="39128">MATAATITAQVRTTSALYLKNVEACLTIAQPVPFGVKQSIQRPVFDPIVLSAKLAALQTNDVFCNEQQRTRNSGTAAKRRSYVPRNAAQQFHNTATPMRTGNNEQAIKRAKSTAERQKPMYMADGKPCVNPKRLQAALHIGMTDHEAAAAIPEVPRGHISNADRRREQRRQASPPSGAAADTGVHRSTSNAAAYKPGDAAARRNIASKRSSLPATQPQGKLIAVKHGFHTTCERESMLQSETVPQFNAASASWQATSDHPAHPQRPSIKASDRPNWTQASQCGEDMHHLLGNWKRHHKRPEAVDESAEESQQEPLQRHKSLGAAPENLISDAVEKIRREEKASRRRSVMGFFKRL</sequence>
<name>A0AAE0WNV9_9PEZI</name>
<evidence type="ECO:0000313" key="3">
    <source>
        <dbReference type="Proteomes" id="UP001274830"/>
    </source>
</evidence>
<feature type="compositionally biased region" description="Polar residues" evidence="1">
    <location>
        <begin position="248"/>
        <end position="257"/>
    </location>
</feature>
<feature type="region of interest" description="Disordered" evidence="1">
    <location>
        <begin position="148"/>
        <end position="198"/>
    </location>
</feature>
<proteinExistence type="predicted"/>
<dbReference type="EMBL" id="JAUTXT010000016">
    <property type="protein sequence ID" value="KAK3675138.1"/>
    <property type="molecule type" value="Genomic_DNA"/>
</dbReference>
<feature type="region of interest" description="Disordered" evidence="1">
    <location>
        <begin position="95"/>
        <end position="116"/>
    </location>
</feature>
<evidence type="ECO:0000256" key="1">
    <source>
        <dbReference type="SAM" id="MobiDB-lite"/>
    </source>
</evidence>
<reference evidence="2" key="1">
    <citation type="submission" date="2023-07" db="EMBL/GenBank/DDBJ databases">
        <title>Black Yeasts Isolated from many extreme environments.</title>
        <authorList>
            <person name="Coleine C."/>
            <person name="Stajich J.E."/>
            <person name="Selbmann L."/>
        </authorList>
    </citation>
    <scope>NUCLEOTIDE SEQUENCE</scope>
    <source>
        <strain evidence="2">CCFEE 5485</strain>
    </source>
</reference>
<organism evidence="2 3">
    <name type="scientific">Recurvomyces mirabilis</name>
    <dbReference type="NCBI Taxonomy" id="574656"/>
    <lineage>
        <taxon>Eukaryota</taxon>
        <taxon>Fungi</taxon>
        <taxon>Dikarya</taxon>
        <taxon>Ascomycota</taxon>
        <taxon>Pezizomycotina</taxon>
        <taxon>Dothideomycetes</taxon>
        <taxon>Dothideomycetidae</taxon>
        <taxon>Mycosphaerellales</taxon>
        <taxon>Teratosphaeriaceae</taxon>
        <taxon>Recurvomyces</taxon>
    </lineage>
</organism>
<gene>
    <name evidence="2" type="ORF">LTR78_005072</name>
</gene>
<dbReference type="Proteomes" id="UP001274830">
    <property type="component" value="Unassembled WGS sequence"/>
</dbReference>
<dbReference type="AlphaFoldDB" id="A0AAE0WNV9"/>